<evidence type="ECO:0000259" key="2">
    <source>
        <dbReference type="Pfam" id="PF25547"/>
    </source>
</evidence>
<feature type="compositionally biased region" description="Basic and acidic residues" evidence="1">
    <location>
        <begin position="324"/>
        <end position="350"/>
    </location>
</feature>
<dbReference type="AlphaFoldDB" id="A0A371Q8F1"/>
<protein>
    <recommendedName>
        <fullName evidence="2">Outer membrane channel protein CpnT-like N-terminal domain-containing protein</fullName>
    </recommendedName>
</protein>
<proteinExistence type="predicted"/>
<evidence type="ECO:0000313" key="3">
    <source>
        <dbReference type="EMBL" id="REK90960.1"/>
    </source>
</evidence>
<dbReference type="Gene3D" id="1.10.287.1060">
    <property type="entry name" value="ESAT-6-like"/>
    <property type="match status" value="1"/>
</dbReference>
<accession>A0A371Q8F1</accession>
<dbReference type="EMBL" id="QUAC01000049">
    <property type="protein sequence ID" value="REK90960.1"/>
    <property type="molecule type" value="Genomic_DNA"/>
</dbReference>
<organism evidence="3 4">
    <name type="scientific">Streptomyces inhibens</name>
    <dbReference type="NCBI Taxonomy" id="2293571"/>
    <lineage>
        <taxon>Bacteria</taxon>
        <taxon>Bacillati</taxon>
        <taxon>Actinomycetota</taxon>
        <taxon>Actinomycetes</taxon>
        <taxon>Kitasatosporales</taxon>
        <taxon>Streptomycetaceae</taxon>
        <taxon>Streptomyces</taxon>
    </lineage>
</organism>
<keyword evidence="4" id="KW-1185">Reference proteome</keyword>
<reference evidence="3 4" key="1">
    <citation type="submission" date="2018-08" db="EMBL/GenBank/DDBJ databases">
        <title>Streptomyces NEAU-D10 sp. nov., a novel Actinomycete isolated from soil.</title>
        <authorList>
            <person name="Jin L."/>
        </authorList>
    </citation>
    <scope>NUCLEOTIDE SEQUENCE [LARGE SCALE GENOMIC DNA]</scope>
    <source>
        <strain evidence="3 4">NEAU-D10</strain>
    </source>
</reference>
<dbReference type="Pfam" id="PF25547">
    <property type="entry name" value="WXG100_2"/>
    <property type="match status" value="1"/>
</dbReference>
<dbReference type="InterPro" id="IPR036689">
    <property type="entry name" value="ESAT-6-like_sf"/>
</dbReference>
<dbReference type="SUPFAM" id="SSF140453">
    <property type="entry name" value="EsxAB dimer-like"/>
    <property type="match status" value="1"/>
</dbReference>
<feature type="region of interest" description="Disordered" evidence="1">
    <location>
        <begin position="320"/>
        <end position="357"/>
    </location>
</feature>
<evidence type="ECO:0000256" key="1">
    <source>
        <dbReference type="SAM" id="MobiDB-lite"/>
    </source>
</evidence>
<feature type="domain" description="Outer membrane channel protein CpnT-like N-terminal" evidence="2">
    <location>
        <begin position="8"/>
        <end position="148"/>
    </location>
</feature>
<dbReference type="OrthoDB" id="4147017at2"/>
<comment type="caution">
    <text evidence="3">The sequence shown here is derived from an EMBL/GenBank/DDBJ whole genome shotgun (WGS) entry which is preliminary data.</text>
</comment>
<dbReference type="RefSeq" id="WP_128504672.1">
    <property type="nucleotide sequence ID" value="NZ_QUAC01000049.1"/>
</dbReference>
<dbReference type="InterPro" id="IPR057746">
    <property type="entry name" value="CpnT-like_N"/>
</dbReference>
<gene>
    <name evidence="3" type="ORF">DY245_07185</name>
</gene>
<sequence length="357" mass="36340">MSEESVAEKVYEAGIEIVNPGGRPDVLRDAARGWRTMGEHLDTMFSTLDTQVENTLGEHWRGESADAFKAHWDDLKRAVDETVPVFEKAAKGLDEAADSIETINDEIHQIYLEIGVSVGVGIALSFVTMGFGAAAAAANAARLAAQAARAATRLGSILSKVAKAFRAIQTFARAGKWQRFLVEMGTQYAGGFASGVGTSLISGKGPEWRDNAINAGYGALGGAGAGALIGGRLGGGLVEGAVSGALGGSGASVIGDLTNNAIKGEDNDPTQIAIGAVFGGLGGAAGGAATHHAIDGQNLNGTRELGIDVGINGAIGMGAGEDGNDIKDAQEDAGKQNEKGADKVKDKPDTSKFGAFG</sequence>
<name>A0A371Q8F1_STRIH</name>
<evidence type="ECO:0000313" key="4">
    <source>
        <dbReference type="Proteomes" id="UP000262477"/>
    </source>
</evidence>
<dbReference type="Proteomes" id="UP000262477">
    <property type="component" value="Unassembled WGS sequence"/>
</dbReference>